<reference evidence="4" key="1">
    <citation type="submission" date="2021-06" db="EMBL/GenBank/DDBJ databases">
        <title>Comparative genomics, transcriptomics and evolutionary studies reveal genomic signatures of adaptation to plant cell wall in hemibiotrophic fungi.</title>
        <authorList>
            <consortium name="DOE Joint Genome Institute"/>
            <person name="Baroncelli R."/>
            <person name="Diaz J.F."/>
            <person name="Benocci T."/>
            <person name="Peng M."/>
            <person name="Battaglia E."/>
            <person name="Haridas S."/>
            <person name="Andreopoulos W."/>
            <person name="Labutti K."/>
            <person name="Pangilinan J."/>
            <person name="Floch G.L."/>
            <person name="Makela M.R."/>
            <person name="Henrissat B."/>
            <person name="Grigoriev I.V."/>
            <person name="Crouch J.A."/>
            <person name="De Vries R.P."/>
            <person name="Sukno S.A."/>
            <person name="Thon M.R."/>
        </authorList>
    </citation>
    <scope>NUCLEOTIDE SEQUENCE</scope>
    <source>
        <strain evidence="4">MAFF235873</strain>
    </source>
</reference>
<feature type="compositionally biased region" description="Basic and acidic residues" evidence="1">
    <location>
        <begin position="426"/>
        <end position="436"/>
    </location>
</feature>
<dbReference type="Proteomes" id="UP001232148">
    <property type="component" value="Unassembled WGS sequence"/>
</dbReference>
<keyword evidence="3" id="KW-0732">Signal</keyword>
<keyword evidence="2" id="KW-0812">Transmembrane</keyword>
<evidence type="ECO:0000256" key="1">
    <source>
        <dbReference type="SAM" id="MobiDB-lite"/>
    </source>
</evidence>
<feature type="signal peptide" evidence="3">
    <location>
        <begin position="1"/>
        <end position="19"/>
    </location>
</feature>
<feature type="region of interest" description="Disordered" evidence="1">
    <location>
        <begin position="364"/>
        <end position="436"/>
    </location>
</feature>
<keyword evidence="2" id="KW-1133">Transmembrane helix</keyword>
<evidence type="ECO:0000256" key="2">
    <source>
        <dbReference type="SAM" id="Phobius"/>
    </source>
</evidence>
<protein>
    <recommendedName>
        <fullName evidence="6">Lpxtg-domain-containing protein</fullName>
    </recommendedName>
</protein>
<keyword evidence="2" id="KW-0472">Membrane</keyword>
<accession>A0AAD9HA07</accession>
<sequence>MRFAPSTIVLGVWLGHASAIHVAEGSPCQTLCGNVLDATTKTDVVCSENGYSVGAGPVYQQCVSCELTSDYSTATQTDTQWLLYNLRYAVSYCLFGYPYNPDVGSSPCLTRTACEPLQKAVVYNDLASNSSEYDYCSVWDHNQVGNCAACLRAGDNHYLTNFLTILDAGCQQRPQPGATISVEGSPFSKTRVNITEPTPTNTYVSNYNSGPISLGGKVGIAIGGVVLILAIAGFCIVWNGKRRRRAFLKQLEMKQKSPAVWPSPLNMAGINGTPLSQRPLRSWDDTPSTQGPTRGWDDTPSTQGPTRGWDESPLSPHGEKTFPRYFSPYSSQYNSPVGGNEAPSTQWPVDPAASRAQPLEIGVALGGDGSENNWSEAKGKGRSESYELRDIEGDWDARHRHPSPPVLQHPGHPRYAEHNPAAYHGPTEEDMRRGYI</sequence>
<feature type="compositionally biased region" description="Basic and acidic residues" evidence="1">
    <location>
        <begin position="377"/>
        <end position="397"/>
    </location>
</feature>
<comment type="caution">
    <text evidence="4">The sequence shown here is derived from an EMBL/GenBank/DDBJ whole genome shotgun (WGS) entry which is preliminary data.</text>
</comment>
<name>A0AAD9HA07_9PEZI</name>
<proteinExistence type="predicted"/>
<keyword evidence="5" id="KW-1185">Reference proteome</keyword>
<evidence type="ECO:0008006" key="6">
    <source>
        <dbReference type="Google" id="ProtNLM"/>
    </source>
</evidence>
<evidence type="ECO:0000313" key="5">
    <source>
        <dbReference type="Proteomes" id="UP001232148"/>
    </source>
</evidence>
<dbReference type="EMBL" id="MU842948">
    <property type="protein sequence ID" value="KAK2025000.1"/>
    <property type="molecule type" value="Genomic_DNA"/>
</dbReference>
<evidence type="ECO:0000313" key="4">
    <source>
        <dbReference type="EMBL" id="KAK2025000.1"/>
    </source>
</evidence>
<gene>
    <name evidence="4" type="ORF">LX32DRAFT_597626</name>
</gene>
<feature type="region of interest" description="Disordered" evidence="1">
    <location>
        <begin position="262"/>
        <end position="327"/>
    </location>
</feature>
<evidence type="ECO:0000256" key="3">
    <source>
        <dbReference type="SAM" id="SignalP"/>
    </source>
</evidence>
<dbReference type="AlphaFoldDB" id="A0AAD9HA07"/>
<organism evidence="4 5">
    <name type="scientific">Colletotrichum zoysiae</name>
    <dbReference type="NCBI Taxonomy" id="1216348"/>
    <lineage>
        <taxon>Eukaryota</taxon>
        <taxon>Fungi</taxon>
        <taxon>Dikarya</taxon>
        <taxon>Ascomycota</taxon>
        <taxon>Pezizomycotina</taxon>
        <taxon>Sordariomycetes</taxon>
        <taxon>Hypocreomycetidae</taxon>
        <taxon>Glomerellales</taxon>
        <taxon>Glomerellaceae</taxon>
        <taxon>Colletotrichum</taxon>
        <taxon>Colletotrichum graminicola species complex</taxon>
    </lineage>
</organism>
<feature type="transmembrane region" description="Helical" evidence="2">
    <location>
        <begin position="218"/>
        <end position="239"/>
    </location>
</feature>
<feature type="chain" id="PRO_5042030499" description="Lpxtg-domain-containing protein" evidence="3">
    <location>
        <begin position="20"/>
        <end position="436"/>
    </location>
</feature>